<dbReference type="PANTHER" id="PTHR43540:SF6">
    <property type="entry name" value="ISOCHORISMATASE-LIKE DOMAIN-CONTAINING PROTEIN"/>
    <property type="match status" value="1"/>
</dbReference>
<comment type="caution">
    <text evidence="3">The sequence shown here is derived from an EMBL/GenBank/DDBJ whole genome shotgun (WGS) entry which is preliminary data.</text>
</comment>
<dbReference type="InterPro" id="IPR000868">
    <property type="entry name" value="Isochorismatase-like_dom"/>
</dbReference>
<gene>
    <name evidence="3" type="primary">rutB</name>
    <name evidence="3" type="ORF">GCM10009788_04560</name>
</gene>
<evidence type="ECO:0000313" key="4">
    <source>
        <dbReference type="Proteomes" id="UP001500842"/>
    </source>
</evidence>
<evidence type="ECO:0000259" key="2">
    <source>
        <dbReference type="Pfam" id="PF00857"/>
    </source>
</evidence>
<dbReference type="SUPFAM" id="SSF52499">
    <property type="entry name" value="Isochorismatase-like hydrolases"/>
    <property type="match status" value="1"/>
</dbReference>
<proteinExistence type="predicted"/>
<dbReference type="EMBL" id="BAAAOR010000004">
    <property type="protein sequence ID" value="GAA1504305.1"/>
    <property type="molecule type" value="Genomic_DNA"/>
</dbReference>
<evidence type="ECO:0000256" key="1">
    <source>
        <dbReference type="ARBA" id="ARBA00022801"/>
    </source>
</evidence>
<protein>
    <submittedName>
        <fullName evidence="3">Pyrimidine utilization protein B</fullName>
    </submittedName>
</protein>
<name>A0ABN1ZTX6_9ACTN</name>
<keyword evidence="4" id="KW-1185">Reference proteome</keyword>
<dbReference type="Pfam" id="PF00857">
    <property type="entry name" value="Isochorismatase"/>
    <property type="match status" value="1"/>
</dbReference>
<reference evidence="3 4" key="1">
    <citation type="journal article" date="2019" name="Int. J. Syst. Evol. Microbiol.">
        <title>The Global Catalogue of Microorganisms (GCM) 10K type strain sequencing project: providing services to taxonomists for standard genome sequencing and annotation.</title>
        <authorList>
            <consortium name="The Broad Institute Genomics Platform"/>
            <consortium name="The Broad Institute Genome Sequencing Center for Infectious Disease"/>
            <person name="Wu L."/>
            <person name="Ma J."/>
        </authorList>
    </citation>
    <scope>NUCLEOTIDE SEQUENCE [LARGE SCALE GENOMIC DNA]</scope>
    <source>
        <strain evidence="3 4">JCM 14942</strain>
    </source>
</reference>
<dbReference type="PANTHER" id="PTHR43540">
    <property type="entry name" value="PEROXYUREIDOACRYLATE/UREIDOACRYLATE AMIDOHYDROLASE-RELATED"/>
    <property type="match status" value="1"/>
</dbReference>
<sequence>MTTALLVIDMQNGFVHDKGSLPSNGNGLPNTAAVIAENRDLIAEARRLGVPVIYTRHVFRPDFVEAPARMEMLKTMEPAPLVRGSWDAEVVDDLAPADGDVIIDKSRYDAFLYTDLETVLRGKGITRLLVTGVVTSVCVESTVRSGHQRDFDMLVASDCVSAPESQHGPALEVMAAVFAEVAPWRELVAAHLR</sequence>
<dbReference type="InterPro" id="IPR036380">
    <property type="entry name" value="Isochorismatase-like_sf"/>
</dbReference>
<accession>A0ABN1ZTX6</accession>
<dbReference type="Proteomes" id="UP001500842">
    <property type="component" value="Unassembled WGS sequence"/>
</dbReference>
<dbReference type="CDD" id="cd00431">
    <property type="entry name" value="cysteine_hydrolases"/>
    <property type="match status" value="1"/>
</dbReference>
<feature type="domain" description="Isochorismatase-like" evidence="2">
    <location>
        <begin position="3"/>
        <end position="184"/>
    </location>
</feature>
<dbReference type="RefSeq" id="WP_141005908.1">
    <property type="nucleotide sequence ID" value="NZ_BAAAOR010000004.1"/>
</dbReference>
<dbReference type="Gene3D" id="3.40.50.850">
    <property type="entry name" value="Isochorismatase-like"/>
    <property type="match status" value="1"/>
</dbReference>
<evidence type="ECO:0000313" key="3">
    <source>
        <dbReference type="EMBL" id="GAA1504305.1"/>
    </source>
</evidence>
<dbReference type="InterPro" id="IPR050272">
    <property type="entry name" value="Isochorismatase-like_hydrls"/>
</dbReference>
<organism evidence="3 4">
    <name type="scientific">Nocardioides humi</name>
    <dbReference type="NCBI Taxonomy" id="449461"/>
    <lineage>
        <taxon>Bacteria</taxon>
        <taxon>Bacillati</taxon>
        <taxon>Actinomycetota</taxon>
        <taxon>Actinomycetes</taxon>
        <taxon>Propionibacteriales</taxon>
        <taxon>Nocardioidaceae</taxon>
        <taxon>Nocardioides</taxon>
    </lineage>
</organism>
<keyword evidence="1" id="KW-0378">Hydrolase</keyword>